<evidence type="ECO:0000313" key="5">
    <source>
        <dbReference type="EMBL" id="MEL0661096.1"/>
    </source>
</evidence>
<feature type="non-terminal residue" evidence="5">
    <location>
        <position position="1"/>
    </location>
</feature>
<dbReference type="InterPro" id="IPR050858">
    <property type="entry name" value="Mal-CoA-ACP_Trans/PKS_FabD"/>
</dbReference>
<dbReference type="RefSeq" id="WP_425355956.1">
    <property type="nucleotide sequence ID" value="NZ_JBAKBA010000259.1"/>
</dbReference>
<comment type="catalytic activity">
    <reaction evidence="4">
        <text>holo-[ACP] + malonyl-CoA = malonyl-[ACP] + CoA</text>
        <dbReference type="Rhea" id="RHEA:41792"/>
        <dbReference type="Rhea" id="RHEA-COMP:9623"/>
        <dbReference type="Rhea" id="RHEA-COMP:9685"/>
        <dbReference type="ChEBI" id="CHEBI:57287"/>
        <dbReference type="ChEBI" id="CHEBI:57384"/>
        <dbReference type="ChEBI" id="CHEBI:64479"/>
        <dbReference type="ChEBI" id="CHEBI:78449"/>
        <dbReference type="EC" id="2.3.1.39"/>
    </reaction>
</comment>
<dbReference type="InterPro" id="IPR016036">
    <property type="entry name" value="Malonyl_transacylase_ACP-bd"/>
</dbReference>
<evidence type="ECO:0000313" key="6">
    <source>
        <dbReference type="Proteomes" id="UP001366060"/>
    </source>
</evidence>
<reference evidence="5 6" key="1">
    <citation type="submission" date="2024-02" db="EMBL/GenBank/DDBJ databases">
        <title>Bacteria isolated from the canopy kelp, Nereocystis luetkeana.</title>
        <authorList>
            <person name="Pfister C.A."/>
            <person name="Younker I.T."/>
            <person name="Light S.H."/>
        </authorList>
    </citation>
    <scope>NUCLEOTIDE SEQUENCE [LARGE SCALE GENOMIC DNA]</scope>
    <source>
        <strain evidence="5 6">TI.2.07</strain>
    </source>
</reference>
<dbReference type="EC" id="2.3.1.39" evidence="1"/>
<feature type="non-terminal residue" evidence="5">
    <location>
        <position position="75"/>
    </location>
</feature>
<name>A0ABU9HGQ7_9GAMM</name>
<dbReference type="EMBL" id="JBAKBA010000259">
    <property type="protein sequence ID" value="MEL0661096.1"/>
    <property type="molecule type" value="Genomic_DNA"/>
</dbReference>
<evidence type="ECO:0000256" key="1">
    <source>
        <dbReference type="ARBA" id="ARBA00013258"/>
    </source>
</evidence>
<dbReference type="Gene3D" id="3.30.70.250">
    <property type="entry name" value="Malonyl-CoA ACP transacylase, ACP-binding"/>
    <property type="match status" value="1"/>
</dbReference>
<dbReference type="Proteomes" id="UP001366060">
    <property type="component" value="Unassembled WGS sequence"/>
</dbReference>
<evidence type="ECO:0000256" key="4">
    <source>
        <dbReference type="ARBA" id="ARBA00048462"/>
    </source>
</evidence>
<dbReference type="InterPro" id="IPR016035">
    <property type="entry name" value="Acyl_Trfase/lysoPLipase"/>
</dbReference>
<accession>A0ABU9HGQ7</accession>
<keyword evidence="2" id="KW-0808">Transferase</keyword>
<keyword evidence="3" id="KW-0012">Acyltransferase</keyword>
<dbReference type="SUPFAM" id="SSF52151">
    <property type="entry name" value="FabD/lysophospholipase-like"/>
    <property type="match status" value="1"/>
</dbReference>
<gene>
    <name evidence="5" type="ORF">V6255_18485</name>
</gene>
<comment type="caution">
    <text evidence="5">The sequence shown here is derived from an EMBL/GenBank/DDBJ whole genome shotgun (WGS) entry which is preliminary data.</text>
</comment>
<sequence length="75" mass="7548">YSALVGAGVIDFKDALKLVELGGQLKQQAVPAGVGAMYAFIGLGDAEIKAACVQAAQGEVVSPVNFNSPGQVVIS</sequence>
<dbReference type="Gene3D" id="3.40.366.10">
    <property type="entry name" value="Malonyl-Coenzyme A Acyl Carrier Protein, domain 2"/>
    <property type="match status" value="1"/>
</dbReference>
<protein>
    <recommendedName>
        <fullName evidence="1">[acyl-carrier-protein] S-malonyltransferase</fullName>
        <ecNumber evidence="1">2.3.1.39</ecNumber>
    </recommendedName>
</protein>
<evidence type="ECO:0000256" key="3">
    <source>
        <dbReference type="ARBA" id="ARBA00023315"/>
    </source>
</evidence>
<proteinExistence type="predicted"/>
<dbReference type="SUPFAM" id="SSF55048">
    <property type="entry name" value="Probable ACP-binding domain of malonyl-CoA ACP transacylase"/>
    <property type="match status" value="1"/>
</dbReference>
<dbReference type="InterPro" id="IPR001227">
    <property type="entry name" value="Ac_transferase_dom_sf"/>
</dbReference>
<dbReference type="PANTHER" id="PTHR42681:SF1">
    <property type="entry name" value="MALONYL-COA-ACYL CARRIER PROTEIN TRANSACYLASE, MITOCHONDRIAL"/>
    <property type="match status" value="1"/>
</dbReference>
<evidence type="ECO:0000256" key="2">
    <source>
        <dbReference type="ARBA" id="ARBA00022679"/>
    </source>
</evidence>
<keyword evidence="6" id="KW-1185">Reference proteome</keyword>
<organism evidence="5 6">
    <name type="scientific">Psychromonas arctica</name>
    <dbReference type="NCBI Taxonomy" id="168275"/>
    <lineage>
        <taxon>Bacteria</taxon>
        <taxon>Pseudomonadati</taxon>
        <taxon>Pseudomonadota</taxon>
        <taxon>Gammaproteobacteria</taxon>
        <taxon>Alteromonadales</taxon>
        <taxon>Psychromonadaceae</taxon>
        <taxon>Psychromonas</taxon>
    </lineage>
</organism>
<dbReference type="PANTHER" id="PTHR42681">
    <property type="entry name" value="MALONYL-COA-ACYL CARRIER PROTEIN TRANSACYLASE, MITOCHONDRIAL"/>
    <property type="match status" value="1"/>
</dbReference>